<dbReference type="GO" id="GO:0006352">
    <property type="term" value="P:DNA-templated transcription initiation"/>
    <property type="evidence" value="ECO:0007669"/>
    <property type="project" value="InterPro"/>
</dbReference>
<feature type="domain" description="RNA polymerase sigma factor 70 region 4 type 2" evidence="9">
    <location>
        <begin position="137"/>
        <end position="187"/>
    </location>
</feature>
<dbReference type="AlphaFoldDB" id="A0A369WT59"/>
<dbReference type="PANTHER" id="PTHR43133:SF62">
    <property type="entry name" value="RNA POLYMERASE SIGMA FACTOR SIGZ"/>
    <property type="match status" value="1"/>
</dbReference>
<dbReference type="SUPFAM" id="SSF88946">
    <property type="entry name" value="Sigma2 domain of RNA polymerase sigma factors"/>
    <property type="match status" value="1"/>
</dbReference>
<comment type="similarity">
    <text evidence="1 6">Belongs to the sigma-70 factor family. ECF subfamily.</text>
</comment>
<keyword evidence="5 6" id="KW-0804">Transcription</keyword>
<dbReference type="EMBL" id="QQOH01000001">
    <property type="protein sequence ID" value="RDE24872.1"/>
    <property type="molecule type" value="Genomic_DNA"/>
</dbReference>
<sequence length="195" mass="22317">MNEISSKLMDGIETQQDWSKVLDRIAAERDRQQFSALYDHFAPLLKSYLISRGAGAAIAEELLQETLLQVWHRAHQFNAQRGNAATWIYRVARNKYYDYLRHQRLADRPPPEPELSEPDSAPKAERELESELDGQLLNNTLQQLPSRQAQVLYMSYYQGKSHAEIAQSMEIPLGSVKSTLRLAFEKLRSCLGGAR</sequence>
<evidence type="ECO:0000256" key="7">
    <source>
        <dbReference type="SAM" id="MobiDB-lite"/>
    </source>
</evidence>
<evidence type="ECO:0000256" key="6">
    <source>
        <dbReference type="RuleBase" id="RU000716"/>
    </source>
</evidence>
<keyword evidence="11" id="KW-1185">Reference proteome</keyword>
<feature type="region of interest" description="Disordered" evidence="7">
    <location>
        <begin position="106"/>
        <end position="129"/>
    </location>
</feature>
<gene>
    <name evidence="10" type="ORF">DV711_04630</name>
</gene>
<feature type="compositionally biased region" description="Basic and acidic residues" evidence="7">
    <location>
        <begin position="120"/>
        <end position="129"/>
    </location>
</feature>
<evidence type="ECO:0000259" key="9">
    <source>
        <dbReference type="Pfam" id="PF08281"/>
    </source>
</evidence>
<comment type="caution">
    <text evidence="10">The sequence shown here is derived from an EMBL/GenBank/DDBJ whole genome shotgun (WGS) entry which is preliminary data.</text>
</comment>
<evidence type="ECO:0000313" key="11">
    <source>
        <dbReference type="Proteomes" id="UP000253769"/>
    </source>
</evidence>
<proteinExistence type="inferred from homology"/>
<dbReference type="RefSeq" id="WP_114694463.1">
    <property type="nucleotide sequence ID" value="NZ_QQOH01000001.1"/>
</dbReference>
<dbReference type="Pfam" id="PF04542">
    <property type="entry name" value="Sigma70_r2"/>
    <property type="match status" value="1"/>
</dbReference>
<dbReference type="InterPro" id="IPR000838">
    <property type="entry name" value="RNA_pol_sigma70_ECF_CS"/>
</dbReference>
<protein>
    <recommendedName>
        <fullName evidence="6">RNA polymerase sigma factor</fullName>
    </recommendedName>
</protein>
<dbReference type="SUPFAM" id="SSF88659">
    <property type="entry name" value="Sigma3 and sigma4 domains of RNA polymerase sigma factors"/>
    <property type="match status" value="1"/>
</dbReference>
<feature type="domain" description="RNA polymerase sigma-70 region 2" evidence="8">
    <location>
        <begin position="37"/>
        <end position="104"/>
    </location>
</feature>
<dbReference type="InterPro" id="IPR036388">
    <property type="entry name" value="WH-like_DNA-bd_sf"/>
</dbReference>
<keyword evidence="4 6" id="KW-0238">DNA-binding</keyword>
<evidence type="ECO:0000256" key="3">
    <source>
        <dbReference type="ARBA" id="ARBA00023082"/>
    </source>
</evidence>
<evidence type="ECO:0000313" key="10">
    <source>
        <dbReference type="EMBL" id="RDE24872.1"/>
    </source>
</evidence>
<dbReference type="CDD" id="cd06171">
    <property type="entry name" value="Sigma70_r4"/>
    <property type="match status" value="1"/>
</dbReference>
<name>A0A369WT59_9GAMM</name>
<dbReference type="Proteomes" id="UP000253769">
    <property type="component" value="Unassembled WGS sequence"/>
</dbReference>
<evidence type="ECO:0000256" key="4">
    <source>
        <dbReference type="ARBA" id="ARBA00023125"/>
    </source>
</evidence>
<dbReference type="InterPro" id="IPR039425">
    <property type="entry name" value="RNA_pol_sigma-70-like"/>
</dbReference>
<dbReference type="InterPro" id="IPR013325">
    <property type="entry name" value="RNA_pol_sigma_r2"/>
</dbReference>
<dbReference type="PANTHER" id="PTHR43133">
    <property type="entry name" value="RNA POLYMERASE ECF-TYPE SIGMA FACTO"/>
    <property type="match status" value="1"/>
</dbReference>
<accession>A0A369WT59</accession>
<dbReference type="InterPro" id="IPR014284">
    <property type="entry name" value="RNA_pol_sigma-70_dom"/>
</dbReference>
<evidence type="ECO:0000256" key="1">
    <source>
        <dbReference type="ARBA" id="ARBA00010641"/>
    </source>
</evidence>
<organism evidence="10 11">
    <name type="scientific">Motiliproteus coralliicola</name>
    <dbReference type="NCBI Taxonomy" id="2283196"/>
    <lineage>
        <taxon>Bacteria</taxon>
        <taxon>Pseudomonadati</taxon>
        <taxon>Pseudomonadota</taxon>
        <taxon>Gammaproteobacteria</taxon>
        <taxon>Oceanospirillales</taxon>
        <taxon>Oceanospirillaceae</taxon>
        <taxon>Motiliproteus</taxon>
    </lineage>
</organism>
<reference evidence="10 11" key="1">
    <citation type="submission" date="2018-07" db="EMBL/GenBank/DDBJ databases">
        <title>Motiliproteus coralliicola sp. nov., a bacterium isolated from Coral.</title>
        <authorList>
            <person name="Wang G."/>
        </authorList>
    </citation>
    <scope>NUCLEOTIDE SEQUENCE [LARGE SCALE GENOMIC DNA]</scope>
    <source>
        <strain evidence="10 11">C34</strain>
    </source>
</reference>
<dbReference type="InterPro" id="IPR007627">
    <property type="entry name" value="RNA_pol_sigma70_r2"/>
</dbReference>
<dbReference type="PROSITE" id="PS01063">
    <property type="entry name" value="SIGMA70_ECF"/>
    <property type="match status" value="1"/>
</dbReference>
<dbReference type="GO" id="GO:0016987">
    <property type="term" value="F:sigma factor activity"/>
    <property type="evidence" value="ECO:0007669"/>
    <property type="project" value="UniProtKB-KW"/>
</dbReference>
<evidence type="ECO:0000256" key="5">
    <source>
        <dbReference type="ARBA" id="ARBA00023163"/>
    </source>
</evidence>
<keyword evidence="2 6" id="KW-0805">Transcription regulation</keyword>
<evidence type="ECO:0000259" key="8">
    <source>
        <dbReference type="Pfam" id="PF04542"/>
    </source>
</evidence>
<dbReference type="InterPro" id="IPR013249">
    <property type="entry name" value="RNA_pol_sigma70_r4_t2"/>
</dbReference>
<dbReference type="InterPro" id="IPR013324">
    <property type="entry name" value="RNA_pol_sigma_r3/r4-like"/>
</dbReference>
<evidence type="ECO:0000256" key="2">
    <source>
        <dbReference type="ARBA" id="ARBA00023015"/>
    </source>
</evidence>
<dbReference type="Pfam" id="PF08281">
    <property type="entry name" value="Sigma70_r4_2"/>
    <property type="match status" value="1"/>
</dbReference>
<dbReference type="GO" id="GO:0003677">
    <property type="term" value="F:DNA binding"/>
    <property type="evidence" value="ECO:0007669"/>
    <property type="project" value="UniProtKB-KW"/>
</dbReference>
<dbReference type="NCBIfam" id="TIGR02937">
    <property type="entry name" value="sigma70-ECF"/>
    <property type="match status" value="1"/>
</dbReference>
<keyword evidence="3 6" id="KW-0731">Sigma factor</keyword>
<dbReference type="Gene3D" id="1.10.1740.10">
    <property type="match status" value="1"/>
</dbReference>
<dbReference type="Gene3D" id="1.10.10.10">
    <property type="entry name" value="Winged helix-like DNA-binding domain superfamily/Winged helix DNA-binding domain"/>
    <property type="match status" value="1"/>
</dbReference>